<feature type="active site" description="Nucleophile" evidence="1">
    <location>
        <position position="152"/>
    </location>
</feature>
<feature type="active site" description="Proton donor/acceptor" evidence="1">
    <location>
        <position position="140"/>
    </location>
</feature>
<dbReference type="Proteomes" id="UP000553963">
    <property type="component" value="Unassembled WGS sequence"/>
</dbReference>
<dbReference type="GO" id="GO:0071555">
    <property type="term" value="P:cell wall organization"/>
    <property type="evidence" value="ECO:0007669"/>
    <property type="project" value="UniProtKB-UniRule"/>
</dbReference>
<keyword evidence="4" id="KW-1185">Reference proteome</keyword>
<accession>A0A840AXR9</accession>
<evidence type="ECO:0000259" key="2">
    <source>
        <dbReference type="PROSITE" id="PS52029"/>
    </source>
</evidence>
<organism evidence="3 4">
    <name type="scientific">Kaistia hirudinis</name>
    <dbReference type="NCBI Taxonomy" id="1293440"/>
    <lineage>
        <taxon>Bacteria</taxon>
        <taxon>Pseudomonadati</taxon>
        <taxon>Pseudomonadota</taxon>
        <taxon>Alphaproteobacteria</taxon>
        <taxon>Hyphomicrobiales</taxon>
        <taxon>Kaistiaceae</taxon>
        <taxon>Kaistia</taxon>
    </lineage>
</organism>
<proteinExistence type="predicted"/>
<dbReference type="GO" id="GO:0009252">
    <property type="term" value="P:peptidoglycan biosynthetic process"/>
    <property type="evidence" value="ECO:0007669"/>
    <property type="project" value="UniProtKB-KW"/>
</dbReference>
<feature type="domain" description="L,D-TPase catalytic" evidence="2">
    <location>
        <begin position="1"/>
        <end position="184"/>
    </location>
</feature>
<dbReference type="Pfam" id="PF03734">
    <property type="entry name" value="YkuD"/>
    <property type="match status" value="1"/>
</dbReference>
<gene>
    <name evidence="3" type="ORF">GGR25_004917</name>
</gene>
<dbReference type="GO" id="GO:0016740">
    <property type="term" value="F:transferase activity"/>
    <property type="evidence" value="ECO:0007669"/>
    <property type="project" value="InterPro"/>
</dbReference>
<comment type="pathway">
    <text evidence="1">Cell wall biogenesis; peptidoglycan biosynthesis.</text>
</comment>
<keyword evidence="1" id="KW-0573">Peptidoglycan synthesis</keyword>
<dbReference type="GO" id="GO:0008360">
    <property type="term" value="P:regulation of cell shape"/>
    <property type="evidence" value="ECO:0007669"/>
    <property type="project" value="UniProtKB-UniRule"/>
</dbReference>
<protein>
    <submittedName>
        <fullName evidence="3">L,D-peptidoglycan transpeptidase YkuD (ErfK/YbiS/YcfS/YnhG family)</fullName>
    </submittedName>
</protein>
<keyword evidence="1" id="KW-0133">Cell shape</keyword>
<dbReference type="PANTHER" id="PTHR38589">
    <property type="entry name" value="BLR0621 PROTEIN"/>
    <property type="match status" value="1"/>
</dbReference>
<dbReference type="PANTHER" id="PTHR38589:SF1">
    <property type="entry name" value="BLR0621 PROTEIN"/>
    <property type="match status" value="1"/>
</dbReference>
<dbReference type="AlphaFoldDB" id="A0A840AXR9"/>
<reference evidence="3 4" key="1">
    <citation type="submission" date="2020-08" db="EMBL/GenBank/DDBJ databases">
        <title>Genomic Encyclopedia of Type Strains, Phase IV (KMG-IV): sequencing the most valuable type-strain genomes for metagenomic binning, comparative biology and taxonomic classification.</title>
        <authorList>
            <person name="Goeker M."/>
        </authorList>
    </citation>
    <scope>NUCLEOTIDE SEQUENCE [LARGE SCALE GENOMIC DNA]</scope>
    <source>
        <strain evidence="3 4">DSM 25966</strain>
    </source>
</reference>
<dbReference type="InterPro" id="IPR005490">
    <property type="entry name" value="LD_TPept_cat_dom"/>
</dbReference>
<dbReference type="RefSeq" id="WP_183401495.1">
    <property type="nucleotide sequence ID" value="NZ_JACIDS010000009.1"/>
</dbReference>
<evidence type="ECO:0000313" key="3">
    <source>
        <dbReference type="EMBL" id="MBB3933837.1"/>
    </source>
</evidence>
<dbReference type="PROSITE" id="PS52029">
    <property type="entry name" value="LD_TPASE"/>
    <property type="match status" value="1"/>
</dbReference>
<comment type="caution">
    <text evidence="3">The sequence shown here is derived from an EMBL/GenBank/DDBJ whole genome shotgun (WGS) entry which is preliminary data.</text>
</comment>
<sequence>MARKSRSILWVRRAPGARHRGTLAFAGHIFPCALGRSGIAGGKREGDGVTPVGALALVEVLYRADRVRPPRTRLPVRAIRPDDGWCDAPADRNYNRPVRLPYAASHEAMARADGLYDIVVVLDWNFRRRAKGRGSAIFLHIARPGFLPTEGCVAVTPAAMRFLLAHLGTDAVIDTGPGFRVAVPDRSGRTAR</sequence>
<keyword evidence="1" id="KW-0961">Cell wall biogenesis/degradation</keyword>
<evidence type="ECO:0000313" key="4">
    <source>
        <dbReference type="Proteomes" id="UP000553963"/>
    </source>
</evidence>
<dbReference type="EMBL" id="JACIDS010000009">
    <property type="protein sequence ID" value="MBB3933837.1"/>
    <property type="molecule type" value="Genomic_DNA"/>
</dbReference>
<evidence type="ECO:0000256" key="1">
    <source>
        <dbReference type="PROSITE-ProRule" id="PRU01373"/>
    </source>
</evidence>
<name>A0A840AXR9_9HYPH</name>